<comment type="caution">
    <text evidence="2">The sequence shown here is derived from an EMBL/GenBank/DDBJ whole genome shotgun (WGS) entry which is preliminary data.</text>
</comment>
<dbReference type="CDD" id="cd00037">
    <property type="entry name" value="CLECT"/>
    <property type="match status" value="1"/>
</dbReference>
<protein>
    <recommendedName>
        <fullName evidence="1">C-type lectin domain-containing protein</fullName>
    </recommendedName>
</protein>
<accession>A0AAW0NWQ8</accession>
<dbReference type="EMBL" id="JBBPFD010000011">
    <property type="protein sequence ID" value="KAK7906655.1"/>
    <property type="molecule type" value="Genomic_DNA"/>
</dbReference>
<dbReference type="PANTHER" id="PTHR45784:SF3">
    <property type="entry name" value="C-TYPE LECTIN DOMAIN FAMILY 4 MEMBER K-LIKE-RELATED"/>
    <property type="match status" value="1"/>
</dbReference>
<dbReference type="Gene3D" id="3.10.100.10">
    <property type="entry name" value="Mannose-Binding Protein A, subunit A"/>
    <property type="match status" value="2"/>
</dbReference>
<name>A0AAW0NWQ8_9GOBI</name>
<dbReference type="PANTHER" id="PTHR45784">
    <property type="entry name" value="C-TYPE LECTIN DOMAIN FAMILY 20 MEMBER A-RELATED"/>
    <property type="match status" value="1"/>
</dbReference>
<dbReference type="InterPro" id="IPR016187">
    <property type="entry name" value="CTDL_fold"/>
</dbReference>
<organism evidence="2 3">
    <name type="scientific">Mugilogobius chulae</name>
    <name type="common">yellowstripe goby</name>
    <dbReference type="NCBI Taxonomy" id="88201"/>
    <lineage>
        <taxon>Eukaryota</taxon>
        <taxon>Metazoa</taxon>
        <taxon>Chordata</taxon>
        <taxon>Craniata</taxon>
        <taxon>Vertebrata</taxon>
        <taxon>Euteleostomi</taxon>
        <taxon>Actinopterygii</taxon>
        <taxon>Neopterygii</taxon>
        <taxon>Teleostei</taxon>
        <taxon>Neoteleostei</taxon>
        <taxon>Acanthomorphata</taxon>
        <taxon>Gobiaria</taxon>
        <taxon>Gobiiformes</taxon>
        <taxon>Gobioidei</taxon>
        <taxon>Gobiidae</taxon>
        <taxon>Gobionellinae</taxon>
        <taxon>Mugilogobius</taxon>
    </lineage>
</organism>
<evidence type="ECO:0000313" key="2">
    <source>
        <dbReference type="EMBL" id="KAK7906655.1"/>
    </source>
</evidence>
<dbReference type="Pfam" id="PF00059">
    <property type="entry name" value="Lectin_C"/>
    <property type="match status" value="1"/>
</dbReference>
<gene>
    <name evidence="2" type="ORF">WMY93_015267</name>
</gene>
<dbReference type="AlphaFoldDB" id="A0AAW0NWQ8"/>
<dbReference type="SUPFAM" id="SSF56436">
    <property type="entry name" value="C-type lectin-like"/>
    <property type="match status" value="2"/>
</dbReference>
<feature type="domain" description="C-type lectin" evidence="1">
    <location>
        <begin position="247"/>
        <end position="337"/>
    </location>
</feature>
<dbReference type="InterPro" id="IPR001304">
    <property type="entry name" value="C-type_lectin-like"/>
</dbReference>
<proteinExistence type="predicted"/>
<evidence type="ECO:0000313" key="3">
    <source>
        <dbReference type="Proteomes" id="UP001460270"/>
    </source>
</evidence>
<dbReference type="Proteomes" id="UP001460270">
    <property type="component" value="Unassembled WGS sequence"/>
</dbReference>
<dbReference type="PROSITE" id="PS50041">
    <property type="entry name" value="C_TYPE_LECTIN_2"/>
    <property type="match status" value="1"/>
</dbReference>
<keyword evidence="3" id="KW-1185">Reference proteome</keyword>
<dbReference type="SMART" id="SM00034">
    <property type="entry name" value="CLECT"/>
    <property type="match status" value="1"/>
</dbReference>
<sequence length="559" mass="63213">MCVAEDQNHGWRALSCSQRLPFYCYHLVQHRSVLKIQFQSDLDMSDPRIYRTLLEKSDCDVSNTGLTLRQSVLQSCSGPYSGPAPVRLRSVLRSGSGPAPVLLRSCSGPAPVLIRDPSGPVSRGSAPYVWIVSVSRNCRSSFGEVVKIRHDKQETKRAQIITSEPHFILRPETQVLLWERLWSVEETQVCGGDSGLWRRLRSVEETQVCGGDSGLWRRLRSVEETQVCGGDSVLCEDACAQELIKQFIYNNNNLNWAEAQQFCRKTYTDLATIHSTEEMSELQRTGGQSGDAWIGLNTEALSYANWAPDTSSGCPCMNSEGTWTRCPCAVGRPYICYTDTNPKTFPVNKNSYIKWFEAERNCRNSYTDLALIESIAENLEVVSAISAFGPSYWFWIGEPAAVKWSWSDLSARRSMQCVLHHGKRSLRCLARSTEERTAHDKKQHAGNGQQMLLLLLGETRNRQKPNATGTCELQPETAFYCYDLVQEKQRSVLKIQFQSDLDMSDPRIYRTLLEKIQERFSQSGGKVIWKTPPTKIIKKSDANPTCALRVYKPNYPLVF</sequence>
<evidence type="ECO:0000259" key="1">
    <source>
        <dbReference type="PROSITE" id="PS50041"/>
    </source>
</evidence>
<dbReference type="InterPro" id="IPR016186">
    <property type="entry name" value="C-type_lectin-like/link_sf"/>
</dbReference>
<reference evidence="3" key="1">
    <citation type="submission" date="2024-04" db="EMBL/GenBank/DDBJ databases">
        <title>Salinicola lusitanus LLJ914,a marine bacterium isolated from the Okinawa Trough.</title>
        <authorList>
            <person name="Li J."/>
        </authorList>
    </citation>
    <scope>NUCLEOTIDE SEQUENCE [LARGE SCALE GENOMIC DNA]</scope>
</reference>